<dbReference type="PROSITE" id="PS50213">
    <property type="entry name" value="FAS1"/>
    <property type="match status" value="2"/>
</dbReference>
<feature type="region of interest" description="Disordered" evidence="1">
    <location>
        <begin position="305"/>
        <end position="360"/>
    </location>
</feature>
<evidence type="ECO:0000313" key="5">
    <source>
        <dbReference type="Proteomes" id="UP000016936"/>
    </source>
</evidence>
<protein>
    <recommendedName>
        <fullName evidence="3">FAS1 domain-containing protein</fullName>
    </recommendedName>
</protein>
<dbReference type="eggNOG" id="KOG1437">
    <property type="taxonomic scope" value="Eukaryota"/>
</dbReference>
<dbReference type="PANTHER" id="PTHR10900">
    <property type="entry name" value="PERIOSTIN-RELATED"/>
    <property type="match status" value="1"/>
</dbReference>
<reference evidence="4 5" key="1">
    <citation type="journal article" date="2012" name="PLoS Pathog.">
        <title>Diverse lifestyles and strategies of plant pathogenesis encoded in the genomes of eighteen Dothideomycetes fungi.</title>
        <authorList>
            <person name="Ohm R.A."/>
            <person name="Feau N."/>
            <person name="Henrissat B."/>
            <person name="Schoch C.L."/>
            <person name="Horwitz B.A."/>
            <person name="Barry K.W."/>
            <person name="Condon B.J."/>
            <person name="Copeland A.C."/>
            <person name="Dhillon B."/>
            <person name="Glaser F."/>
            <person name="Hesse C.N."/>
            <person name="Kosti I."/>
            <person name="LaButti K."/>
            <person name="Lindquist E.A."/>
            <person name="Lucas S."/>
            <person name="Salamov A.A."/>
            <person name="Bradshaw R.E."/>
            <person name="Ciuffetti L."/>
            <person name="Hamelin R.C."/>
            <person name="Kema G.H.J."/>
            <person name="Lawrence C."/>
            <person name="Scott J.A."/>
            <person name="Spatafora J.W."/>
            <person name="Turgeon B.G."/>
            <person name="de Wit P.J.G.M."/>
            <person name="Zhong S."/>
            <person name="Goodwin S.B."/>
            <person name="Grigoriev I.V."/>
        </authorList>
    </citation>
    <scope>NUCLEOTIDE SEQUENCE [LARGE SCALE GENOMIC DNA]</scope>
    <source>
        <strain evidence="5">C5 / ATCC 48332 / race O</strain>
    </source>
</reference>
<reference evidence="5" key="2">
    <citation type="journal article" date="2013" name="PLoS Genet.">
        <title>Comparative genome structure, secondary metabolite, and effector coding capacity across Cochliobolus pathogens.</title>
        <authorList>
            <person name="Condon B.J."/>
            <person name="Leng Y."/>
            <person name="Wu D."/>
            <person name="Bushley K.E."/>
            <person name="Ohm R.A."/>
            <person name="Otillar R."/>
            <person name="Martin J."/>
            <person name="Schackwitz W."/>
            <person name="Grimwood J."/>
            <person name="MohdZainudin N."/>
            <person name="Xue C."/>
            <person name="Wang R."/>
            <person name="Manning V.A."/>
            <person name="Dhillon B."/>
            <person name="Tu Z.J."/>
            <person name="Steffenson B.J."/>
            <person name="Salamov A."/>
            <person name="Sun H."/>
            <person name="Lowry S."/>
            <person name="LaButti K."/>
            <person name="Han J."/>
            <person name="Copeland A."/>
            <person name="Lindquist E."/>
            <person name="Barry K."/>
            <person name="Schmutz J."/>
            <person name="Baker S.E."/>
            <person name="Ciuffetti L.M."/>
            <person name="Grigoriev I.V."/>
            <person name="Zhong S."/>
            <person name="Turgeon B.G."/>
        </authorList>
    </citation>
    <scope>NUCLEOTIDE SEQUENCE [LARGE SCALE GENOMIC DNA]</scope>
    <source>
        <strain evidence="5">C5 / ATCC 48332 / race O</strain>
    </source>
</reference>
<feature type="domain" description="FAS1" evidence="3">
    <location>
        <begin position="20"/>
        <end position="165"/>
    </location>
</feature>
<feature type="chain" id="PRO_5004026506" description="FAS1 domain-containing protein" evidence="2">
    <location>
        <begin position="18"/>
        <end position="386"/>
    </location>
</feature>
<dbReference type="FunFam" id="2.30.180.10:FF:000032">
    <property type="entry name" value="Fasciclin domain-containing protein, putative"/>
    <property type="match status" value="1"/>
</dbReference>
<dbReference type="GO" id="GO:0000329">
    <property type="term" value="C:fungal-type vacuole membrane"/>
    <property type="evidence" value="ECO:0007669"/>
    <property type="project" value="TreeGrafter"/>
</dbReference>
<keyword evidence="5" id="KW-1185">Reference proteome</keyword>
<feature type="compositionally biased region" description="Low complexity" evidence="1">
    <location>
        <begin position="343"/>
        <end position="360"/>
    </location>
</feature>
<organism evidence="4 5">
    <name type="scientific">Cochliobolus heterostrophus (strain C5 / ATCC 48332 / race O)</name>
    <name type="common">Southern corn leaf blight fungus</name>
    <name type="synonym">Bipolaris maydis</name>
    <dbReference type="NCBI Taxonomy" id="701091"/>
    <lineage>
        <taxon>Eukaryota</taxon>
        <taxon>Fungi</taxon>
        <taxon>Dikarya</taxon>
        <taxon>Ascomycota</taxon>
        <taxon>Pezizomycotina</taxon>
        <taxon>Dothideomycetes</taxon>
        <taxon>Pleosporomycetidae</taxon>
        <taxon>Pleosporales</taxon>
        <taxon>Pleosporineae</taxon>
        <taxon>Pleosporaceae</taxon>
        <taxon>Bipolaris</taxon>
    </lineage>
</organism>
<dbReference type="AlphaFoldDB" id="M2U673"/>
<dbReference type="SMART" id="SM00554">
    <property type="entry name" value="FAS1"/>
    <property type="match status" value="2"/>
</dbReference>
<dbReference type="Pfam" id="PF02469">
    <property type="entry name" value="Fasciclin"/>
    <property type="match status" value="2"/>
</dbReference>
<evidence type="ECO:0000259" key="3">
    <source>
        <dbReference type="PROSITE" id="PS50213"/>
    </source>
</evidence>
<dbReference type="OMA" id="RGIFSYQ"/>
<dbReference type="HOGENOM" id="CLU_031281_2_3_1"/>
<name>M2U673_COCH5</name>
<dbReference type="Proteomes" id="UP000016936">
    <property type="component" value="Unassembled WGS sequence"/>
</dbReference>
<sequence>MLKQLSVAAALAAAAVAQSTPSLADALKSSSELSTLAGLVPQDVLQTLSSASNITILAPANSAFEKVSPQVLSSLTANPGALTALLQYHVLNGSYPSSAIPDEGAFVPTLLTNMTYTNVTGGQVVHATTDDGKVVFYTGDLSNSTVTTANVNFTGGVIHIIDTVLTIPSSVSDTATAAGLTSVRGALVSANLVDTVNTTPDVTVFAPTNQAFQNIGSALPGLSTDDLTKILTYHVIAGTVGYSTRLVNGTSIATVNGANVTITINDDGIFVNNAEVVIANVLVANGVVHVIDQVLNPNNSTISNEDGGVPAYSGATPVSNAPFTSGQPTPSAPIGGGAGAGNGTRPTGTGSPTSSSGLPQATANAAPALAVSGGLAAVLAAAAFFL</sequence>
<accession>M2U673</accession>
<dbReference type="InterPro" id="IPR050904">
    <property type="entry name" value="Adhesion/Biosynth-related"/>
</dbReference>
<gene>
    <name evidence="4" type="ORF">COCHEDRAFT_1180626</name>
</gene>
<proteinExistence type="predicted"/>
<feature type="compositionally biased region" description="Polar residues" evidence="1">
    <location>
        <begin position="316"/>
        <end position="327"/>
    </location>
</feature>
<feature type="domain" description="FAS1" evidence="3">
    <location>
        <begin position="167"/>
        <end position="295"/>
    </location>
</feature>
<dbReference type="EMBL" id="KB445579">
    <property type="protein sequence ID" value="EMD89236.1"/>
    <property type="molecule type" value="Genomic_DNA"/>
</dbReference>
<dbReference type="InterPro" id="IPR036378">
    <property type="entry name" value="FAS1_dom_sf"/>
</dbReference>
<dbReference type="SUPFAM" id="SSF82153">
    <property type="entry name" value="FAS1 domain"/>
    <property type="match status" value="2"/>
</dbReference>
<evidence type="ECO:0000313" key="4">
    <source>
        <dbReference type="EMBL" id="EMD89236.1"/>
    </source>
</evidence>
<dbReference type="Gene3D" id="2.30.180.10">
    <property type="entry name" value="FAS1 domain"/>
    <property type="match status" value="2"/>
</dbReference>
<keyword evidence="2" id="KW-0732">Signal</keyword>
<dbReference type="InterPro" id="IPR000782">
    <property type="entry name" value="FAS1_domain"/>
</dbReference>
<evidence type="ECO:0000256" key="2">
    <source>
        <dbReference type="SAM" id="SignalP"/>
    </source>
</evidence>
<evidence type="ECO:0000256" key="1">
    <source>
        <dbReference type="SAM" id="MobiDB-lite"/>
    </source>
</evidence>
<dbReference type="PANTHER" id="PTHR10900:SF77">
    <property type="entry name" value="FI19380P1"/>
    <property type="match status" value="1"/>
</dbReference>
<dbReference type="GO" id="GO:0016236">
    <property type="term" value="P:macroautophagy"/>
    <property type="evidence" value="ECO:0007669"/>
    <property type="project" value="TreeGrafter"/>
</dbReference>
<dbReference type="OrthoDB" id="286301at2759"/>
<feature type="signal peptide" evidence="2">
    <location>
        <begin position="1"/>
        <end position="17"/>
    </location>
</feature>